<feature type="non-terminal residue" evidence="4">
    <location>
        <position position="1"/>
    </location>
</feature>
<organism evidence="4 5">
    <name type="scientific">Tectimicrobiota bacterium</name>
    <dbReference type="NCBI Taxonomy" id="2528274"/>
    <lineage>
        <taxon>Bacteria</taxon>
        <taxon>Pseudomonadati</taxon>
        <taxon>Nitrospinota/Tectimicrobiota group</taxon>
        <taxon>Candidatus Tectimicrobiota</taxon>
    </lineage>
</organism>
<comment type="caution">
    <text evidence="4">The sequence shown here is derived from an EMBL/GenBank/DDBJ whole genome shotgun (WGS) entry which is preliminary data.</text>
</comment>
<dbReference type="GO" id="GO:0004519">
    <property type="term" value="F:endonuclease activity"/>
    <property type="evidence" value="ECO:0007669"/>
    <property type="project" value="UniProtKB-KW"/>
</dbReference>
<dbReference type="PANTHER" id="PTHR33352">
    <property type="entry name" value="SLR1095 PROTEIN"/>
    <property type="match status" value="1"/>
</dbReference>
<gene>
    <name evidence="4" type="ORF">FJZ47_22950</name>
</gene>
<reference evidence="4" key="1">
    <citation type="submission" date="2019-03" db="EMBL/GenBank/DDBJ databases">
        <title>Lake Tanganyika Metagenome-Assembled Genomes (MAGs).</title>
        <authorList>
            <person name="Tran P."/>
        </authorList>
    </citation>
    <scope>NUCLEOTIDE SEQUENCE</scope>
    <source>
        <strain evidence="4">K_DeepCast_65m_m2_066</strain>
    </source>
</reference>
<evidence type="ECO:0000256" key="2">
    <source>
        <dbReference type="SAM" id="MobiDB-lite"/>
    </source>
</evidence>
<dbReference type="Proteomes" id="UP000712673">
    <property type="component" value="Unassembled WGS sequence"/>
</dbReference>
<feature type="domain" description="Putative restriction endonuclease" evidence="3">
    <location>
        <begin position="1"/>
        <end position="85"/>
    </location>
</feature>
<keyword evidence="1" id="KW-0175">Coiled coil</keyword>
<dbReference type="InterPro" id="IPR008538">
    <property type="entry name" value="Uma2"/>
</dbReference>
<feature type="region of interest" description="Disordered" evidence="2">
    <location>
        <begin position="1"/>
        <end position="26"/>
    </location>
</feature>
<protein>
    <submittedName>
        <fullName evidence="4">Uma2 family endonuclease</fullName>
    </submittedName>
</protein>
<name>A0A938B6F1_UNCTE</name>
<proteinExistence type="predicted"/>
<feature type="coiled-coil region" evidence="1">
    <location>
        <begin position="114"/>
        <end position="141"/>
    </location>
</feature>
<dbReference type="PANTHER" id="PTHR33352:SF3">
    <property type="entry name" value="SLR1612 PROTEIN"/>
    <property type="match status" value="1"/>
</dbReference>
<dbReference type="EMBL" id="VGLS01000985">
    <property type="protein sequence ID" value="MBM3226633.1"/>
    <property type="molecule type" value="Genomic_DNA"/>
</dbReference>
<dbReference type="Pfam" id="PF05685">
    <property type="entry name" value="Uma2"/>
    <property type="match status" value="1"/>
</dbReference>
<evidence type="ECO:0000256" key="1">
    <source>
        <dbReference type="SAM" id="Coils"/>
    </source>
</evidence>
<accession>A0A938B6F1</accession>
<dbReference type="AlphaFoldDB" id="A0A938B6F1"/>
<evidence type="ECO:0000313" key="4">
    <source>
        <dbReference type="EMBL" id="MBM3226633.1"/>
    </source>
</evidence>
<keyword evidence="4" id="KW-0540">Nuclease</keyword>
<evidence type="ECO:0000259" key="3">
    <source>
        <dbReference type="Pfam" id="PF05685"/>
    </source>
</evidence>
<keyword evidence="4" id="KW-0378">Hydrolase</keyword>
<sequence length="151" mass="17104">VVVELLSPGTEDEDLGHTPAPRTTDQPPTKWMVYEQILAIPYYVVYSRYTDTVQYFVLHQGRYQAVHPPDQRLWLPEAGLGLGLWSGAYQEIAGPWLRCYNAQGAWIPTPAERAEHAQQQAQHAQQQAQHAQHRAERLAAQLRALGIEPEV</sequence>
<evidence type="ECO:0000313" key="5">
    <source>
        <dbReference type="Proteomes" id="UP000712673"/>
    </source>
</evidence>
<keyword evidence="4" id="KW-0255">Endonuclease</keyword>